<evidence type="ECO:0000256" key="1">
    <source>
        <dbReference type="ARBA" id="ARBA00007065"/>
    </source>
</evidence>
<reference evidence="2" key="1">
    <citation type="thesis" date="2020" institute="ProQuest LLC" country="789 East Eisenhower Parkway, Ann Arbor, MI, USA">
        <title>Comparative Genomics and Chromosome Evolution.</title>
        <authorList>
            <person name="Mudd A.B."/>
        </authorList>
    </citation>
    <scope>NUCLEOTIDE SEQUENCE</scope>
    <source>
        <strain evidence="2">Female2</strain>
        <tissue evidence="2">Blood</tissue>
    </source>
</reference>
<name>A0A8T2K5I2_9PIPI</name>
<dbReference type="PANTHER" id="PTHR31366">
    <property type="entry name" value="UPF0739 PROTEIN C1ORF74"/>
    <property type="match status" value="1"/>
</dbReference>
<dbReference type="PANTHER" id="PTHR31366:SF2">
    <property type="entry name" value="UPF0739 PROTEIN C1ORF74"/>
    <property type="match status" value="1"/>
</dbReference>
<keyword evidence="3" id="KW-1185">Reference proteome</keyword>
<comment type="caution">
    <text evidence="2">The sequence shown here is derived from an EMBL/GenBank/DDBJ whole genome shotgun (WGS) entry which is preliminary data.</text>
</comment>
<dbReference type="Proteomes" id="UP000812440">
    <property type="component" value="Chromosome 2"/>
</dbReference>
<accession>A0A8T2K5I2</accession>
<proteinExistence type="inferred from homology"/>
<dbReference type="EMBL" id="JAACNH010000002">
    <property type="protein sequence ID" value="KAG8450900.1"/>
    <property type="molecule type" value="Genomic_DNA"/>
</dbReference>
<dbReference type="Pfam" id="PF14953">
    <property type="entry name" value="DUF4504"/>
    <property type="match status" value="1"/>
</dbReference>
<evidence type="ECO:0000313" key="3">
    <source>
        <dbReference type="Proteomes" id="UP000812440"/>
    </source>
</evidence>
<dbReference type="AlphaFoldDB" id="A0A8T2K5I2"/>
<dbReference type="InterPro" id="IPR027850">
    <property type="entry name" value="DUF4504"/>
</dbReference>
<dbReference type="OrthoDB" id="10056365at2759"/>
<evidence type="ECO:0000313" key="2">
    <source>
        <dbReference type="EMBL" id="KAG8450900.1"/>
    </source>
</evidence>
<gene>
    <name evidence="2" type="ORF">GDO86_003244</name>
</gene>
<comment type="similarity">
    <text evidence="1">Belongs to the UPF0739 family.</text>
</comment>
<protein>
    <submittedName>
        <fullName evidence="2">Uncharacterized protein</fullName>
    </submittedName>
</protein>
<sequence>MELCLHKKLHSVAKCYLKMKKMSTSVSLNLAAKIIAVDCGLKPCFLYDYSTSGVQQIRSYIKELQHMRIILGHLLILNIAENILIINVSEAVSYLQALLHDHDLHLIDVSASLSQPVMFSPNQVLEIRTHIADLLDILKQYQHAQPDSVSVDEIQSPGWNLCTMFGFLLHFPAPYWFSTVKGFDNCLSLTPLRHFSVQANCSRICHQAVQIYSFTVPECVYQALKLHLEKWTEWLRQTFHSQTDFTDLNIVTDTVILTAVAL</sequence>
<organism evidence="2 3">
    <name type="scientific">Hymenochirus boettgeri</name>
    <name type="common">Congo dwarf clawed frog</name>
    <dbReference type="NCBI Taxonomy" id="247094"/>
    <lineage>
        <taxon>Eukaryota</taxon>
        <taxon>Metazoa</taxon>
        <taxon>Chordata</taxon>
        <taxon>Craniata</taxon>
        <taxon>Vertebrata</taxon>
        <taxon>Euteleostomi</taxon>
        <taxon>Amphibia</taxon>
        <taxon>Batrachia</taxon>
        <taxon>Anura</taxon>
        <taxon>Pipoidea</taxon>
        <taxon>Pipidae</taxon>
        <taxon>Pipinae</taxon>
        <taxon>Hymenochirus</taxon>
    </lineage>
</organism>